<sequence>MTRRITLNLDLNENDLDALQAVLSNPAAVAKAIAPSDPREQIRIVDVLAEMAGGVAKALAHVMANAIDKQIVSSEERWGGRHDRYGEN</sequence>
<evidence type="ECO:0000313" key="2">
    <source>
        <dbReference type="Proteomes" id="UP001158076"/>
    </source>
</evidence>
<dbReference type="EMBL" id="JAODZE010000031">
    <property type="protein sequence ID" value="MDH0148666.1"/>
    <property type="molecule type" value="Genomic_DNA"/>
</dbReference>
<name>A0A4V3RCJ8_STUST</name>
<proteinExistence type="predicted"/>
<dbReference type="AlphaFoldDB" id="A0A4V3RCJ8"/>
<gene>
    <name evidence="1" type="ORF">N7335_19940</name>
</gene>
<organism evidence="1 2">
    <name type="scientific">Stutzerimonas stutzeri</name>
    <name type="common">Pseudomonas stutzeri</name>
    <dbReference type="NCBI Taxonomy" id="316"/>
    <lineage>
        <taxon>Bacteria</taxon>
        <taxon>Pseudomonadati</taxon>
        <taxon>Pseudomonadota</taxon>
        <taxon>Gammaproteobacteria</taxon>
        <taxon>Pseudomonadales</taxon>
        <taxon>Pseudomonadaceae</taxon>
        <taxon>Stutzerimonas</taxon>
    </lineage>
</organism>
<dbReference type="RefSeq" id="WP_111482078.1">
    <property type="nucleotide sequence ID" value="NZ_JAKCMO010000017.1"/>
</dbReference>
<reference evidence="1" key="1">
    <citation type="submission" date="2022-09" db="EMBL/GenBank/DDBJ databases">
        <title>Intensive care unit water sources are persistently colonized with multi-drug resistant bacteria and are the site of extensive horizontal gene transfer of antibiotic resistance genes.</title>
        <authorList>
            <person name="Diorio-Toth L."/>
        </authorList>
    </citation>
    <scope>NUCLEOTIDE SEQUENCE</scope>
    <source>
        <strain evidence="1">GD04147</strain>
    </source>
</reference>
<evidence type="ECO:0000313" key="1">
    <source>
        <dbReference type="EMBL" id="MDH0148666.1"/>
    </source>
</evidence>
<dbReference type="Proteomes" id="UP001158076">
    <property type="component" value="Unassembled WGS sequence"/>
</dbReference>
<comment type="caution">
    <text evidence="1">The sequence shown here is derived from an EMBL/GenBank/DDBJ whole genome shotgun (WGS) entry which is preliminary data.</text>
</comment>
<protein>
    <submittedName>
        <fullName evidence="1">Uncharacterized protein</fullName>
    </submittedName>
</protein>
<accession>A0A4V3RCJ8</accession>